<proteinExistence type="predicted"/>
<dbReference type="Proteomes" id="UP001332192">
    <property type="component" value="Chromosome"/>
</dbReference>
<protein>
    <submittedName>
        <fullName evidence="1">Uncharacterized protein</fullName>
    </submittedName>
</protein>
<evidence type="ECO:0000313" key="1">
    <source>
        <dbReference type="EMBL" id="WRP18804.1"/>
    </source>
</evidence>
<dbReference type="EMBL" id="CP141615">
    <property type="protein sequence ID" value="WRP18804.1"/>
    <property type="molecule type" value="Genomic_DNA"/>
</dbReference>
<sequence length="59" mass="6423">MLSDPSWAFLEYVLGSVEQLPAAALERFAAERQQEFEGWVQEVSAELDRAGKKGVGGPA</sequence>
<evidence type="ECO:0000313" key="2">
    <source>
        <dbReference type="Proteomes" id="UP001332192"/>
    </source>
</evidence>
<name>A0ABZ1C126_9FIRM</name>
<organism evidence="1 2">
    <name type="scientific">Carboxydichorda subterranea</name>
    <dbReference type="NCBI Taxonomy" id="3109565"/>
    <lineage>
        <taxon>Bacteria</taxon>
        <taxon>Bacillati</taxon>
        <taxon>Bacillota</taxon>
        <taxon>Limnochordia</taxon>
        <taxon>Limnochordales</taxon>
        <taxon>Geochordaceae</taxon>
        <taxon>Carboxydichorda</taxon>
    </lineage>
</organism>
<gene>
    <name evidence="1" type="ORF">U7230_07375</name>
</gene>
<reference evidence="1 2" key="1">
    <citation type="journal article" date="2024" name="Front. Microbiol.">
        <title>Novel thermophilic genera Geochorda gen. nov. and Carboxydochorda gen. nov. from the deep terrestrial subsurface reveal the ecophysiological diversity in the class Limnochordia.</title>
        <authorList>
            <person name="Karnachuk O.V."/>
            <person name="Lukina A.P."/>
            <person name="Avakyan M.R."/>
            <person name="Kadnikov V.V."/>
            <person name="Begmatov S."/>
            <person name="Beletsky A.V."/>
            <person name="Vlasova K.G."/>
            <person name="Novikov A.A."/>
            <person name="Shcherbakova V.A."/>
            <person name="Mardanov A.V."/>
            <person name="Ravin N.V."/>
        </authorList>
    </citation>
    <scope>NUCLEOTIDE SEQUENCE [LARGE SCALE GENOMIC DNA]</scope>
    <source>
        <strain evidence="1 2">L945</strain>
    </source>
</reference>
<accession>A0ABZ1C126</accession>
<keyword evidence="2" id="KW-1185">Reference proteome</keyword>
<dbReference type="RefSeq" id="WP_324718076.1">
    <property type="nucleotide sequence ID" value="NZ_CP141615.1"/>
</dbReference>